<evidence type="ECO:0000313" key="1">
    <source>
        <dbReference type="EMBL" id="KAB2343657.1"/>
    </source>
</evidence>
<dbReference type="RefSeq" id="WP_151565881.1">
    <property type="nucleotide sequence ID" value="NZ_WBMT01000018.1"/>
</dbReference>
<keyword evidence="2" id="KW-1185">Reference proteome</keyword>
<dbReference type="AlphaFoldDB" id="A0A6H9YDJ4"/>
<sequence length="90" mass="9799">MIASPPFIRFDPPELQDGSLVVRAIPAELRESRRTGAGVPLAYLYEHIPDGMPESDVSFTAGHFDELNLVWSFSGELTGISGITEPLSPE</sequence>
<gene>
    <name evidence="1" type="ORF">F8566_33540</name>
</gene>
<dbReference type="Proteomes" id="UP000468735">
    <property type="component" value="Unassembled WGS sequence"/>
</dbReference>
<accession>A0A6H9YDJ4</accession>
<protein>
    <submittedName>
        <fullName evidence="1">Uncharacterized protein</fullName>
    </submittedName>
</protein>
<name>A0A6H9YDJ4_9ACTN</name>
<dbReference type="OrthoDB" id="3399771at2"/>
<reference evidence="1 2" key="1">
    <citation type="submission" date="2019-09" db="EMBL/GenBank/DDBJ databases">
        <title>Actinomadura physcomitrii sp. nov., a novel actinomycete isolated from moss [Physcomitrium sphaericum (Ludw) Fuernr].</title>
        <authorList>
            <person name="Zhuang X."/>
            <person name="Liu C."/>
        </authorList>
    </citation>
    <scope>NUCLEOTIDE SEQUENCE [LARGE SCALE GENOMIC DNA]</scope>
    <source>
        <strain evidence="1 2">HMC1</strain>
    </source>
</reference>
<comment type="caution">
    <text evidence="1">The sequence shown here is derived from an EMBL/GenBank/DDBJ whole genome shotgun (WGS) entry which is preliminary data.</text>
</comment>
<evidence type="ECO:0000313" key="2">
    <source>
        <dbReference type="Proteomes" id="UP000468735"/>
    </source>
</evidence>
<dbReference type="EMBL" id="WBMT01000018">
    <property type="protein sequence ID" value="KAB2343657.1"/>
    <property type="molecule type" value="Genomic_DNA"/>
</dbReference>
<proteinExistence type="predicted"/>
<organism evidence="1 2">
    <name type="scientific">Actinomadura rudentiformis</name>
    <dbReference type="NCBI Taxonomy" id="359158"/>
    <lineage>
        <taxon>Bacteria</taxon>
        <taxon>Bacillati</taxon>
        <taxon>Actinomycetota</taxon>
        <taxon>Actinomycetes</taxon>
        <taxon>Streptosporangiales</taxon>
        <taxon>Thermomonosporaceae</taxon>
        <taxon>Actinomadura</taxon>
    </lineage>
</organism>